<feature type="transmembrane region" description="Helical" evidence="5">
    <location>
        <begin position="234"/>
        <end position="254"/>
    </location>
</feature>
<dbReference type="EMBL" id="JARGDH010000002">
    <property type="protein sequence ID" value="KAL0275183.1"/>
    <property type="molecule type" value="Genomic_DNA"/>
</dbReference>
<evidence type="ECO:0000256" key="2">
    <source>
        <dbReference type="ARBA" id="ARBA00022692"/>
    </source>
</evidence>
<proteinExistence type="predicted"/>
<feature type="transmembrane region" description="Helical" evidence="5">
    <location>
        <begin position="190"/>
        <end position="207"/>
    </location>
</feature>
<keyword evidence="4 5" id="KW-0472">Membrane</keyword>
<dbReference type="InterPro" id="IPR036259">
    <property type="entry name" value="MFS_trans_sf"/>
</dbReference>
<feature type="transmembrane region" description="Helical" evidence="5">
    <location>
        <begin position="352"/>
        <end position="371"/>
    </location>
</feature>
<name>A0AAW2HZI6_9NEOP</name>
<dbReference type="GO" id="GO:0016020">
    <property type="term" value="C:membrane"/>
    <property type="evidence" value="ECO:0007669"/>
    <property type="project" value="UniProtKB-SubCell"/>
</dbReference>
<dbReference type="EMBL" id="JARGDH010000002">
    <property type="protein sequence ID" value="KAL0275185.1"/>
    <property type="molecule type" value="Genomic_DNA"/>
</dbReference>
<evidence type="ECO:0000256" key="3">
    <source>
        <dbReference type="ARBA" id="ARBA00022989"/>
    </source>
</evidence>
<keyword evidence="2 5" id="KW-0812">Transmembrane</keyword>
<evidence type="ECO:0000256" key="4">
    <source>
        <dbReference type="ARBA" id="ARBA00023136"/>
    </source>
</evidence>
<feature type="transmembrane region" description="Helical" evidence="5">
    <location>
        <begin position="7"/>
        <end position="29"/>
    </location>
</feature>
<feature type="transmembrane region" description="Helical" evidence="5">
    <location>
        <begin position="261"/>
        <end position="280"/>
    </location>
</feature>
<dbReference type="PANTHER" id="PTHR23507">
    <property type="entry name" value="ZGC:174356"/>
    <property type="match status" value="1"/>
</dbReference>
<feature type="transmembrane region" description="Helical" evidence="5">
    <location>
        <begin position="319"/>
        <end position="340"/>
    </location>
</feature>
<keyword evidence="3 5" id="KW-1133">Transmembrane helix</keyword>
<dbReference type="AlphaFoldDB" id="A0AAW2HZI6"/>
<comment type="caution">
    <text evidence="6">The sequence shown here is derived from an EMBL/GenBank/DDBJ whole genome shotgun (WGS) entry which is preliminary data.</text>
</comment>
<accession>A0AAW2HZI6</accession>
<gene>
    <name evidence="6" type="ORF">PYX00_003125</name>
</gene>
<dbReference type="GO" id="GO:0022857">
    <property type="term" value="F:transmembrane transporter activity"/>
    <property type="evidence" value="ECO:0007669"/>
    <property type="project" value="TreeGrafter"/>
</dbReference>
<protein>
    <submittedName>
        <fullName evidence="6">Uncharacterized protein</fullName>
    </submittedName>
</protein>
<feature type="transmembrane region" description="Helical" evidence="5">
    <location>
        <begin position="286"/>
        <end position="307"/>
    </location>
</feature>
<sequence>MGLIGKIWFSFWIIINSLQASWPLNYVIWTASLPSGITGADLAVFAACFSYISDITTPEDRTVRITILDVSYLTTMPIGAALGKYLFRLLDKSFTVMYIINLSLLLISFIYSLIRLEWATTPQQKPLNVCCIKMKNVYHVNGQQNEGVTTANELPGGAAEKQPNCLLDFFDKNHLLDSLRTVTKKRPNHGRLFLIILILGLGLYTFQRDERPMSYLYTNHKFGWTVDEFSDYRTFQSAIFVVGTFLCIPLMGKLLHLSDTVMVFIGTSSHAIARVVYALAEAPWLFYLGAGIAFVGPVVAPVVRSMASKVVPLRERGKLFAVLSVADTSVPMFSGTIYSQVYNANIHDHPSAIYWVTVATQAGVFIIALVIRILSGNRPLESCAVEEKEESPAQE</sequence>
<evidence type="ECO:0000256" key="1">
    <source>
        <dbReference type="ARBA" id="ARBA00004141"/>
    </source>
</evidence>
<dbReference type="SUPFAM" id="SSF103473">
    <property type="entry name" value="MFS general substrate transporter"/>
    <property type="match status" value="1"/>
</dbReference>
<dbReference type="PANTHER" id="PTHR23507:SF37">
    <property type="entry name" value="GH08173P"/>
    <property type="match status" value="1"/>
</dbReference>
<comment type="subcellular location">
    <subcellularLocation>
        <location evidence="1">Membrane</location>
        <topology evidence="1">Multi-pass membrane protein</topology>
    </subcellularLocation>
</comment>
<evidence type="ECO:0000313" key="6">
    <source>
        <dbReference type="EMBL" id="KAL0275184.1"/>
    </source>
</evidence>
<dbReference type="Gene3D" id="1.20.1250.20">
    <property type="entry name" value="MFS general substrate transporter like domains"/>
    <property type="match status" value="1"/>
</dbReference>
<evidence type="ECO:0000256" key="5">
    <source>
        <dbReference type="SAM" id="Phobius"/>
    </source>
</evidence>
<organism evidence="6">
    <name type="scientific">Menopon gallinae</name>
    <name type="common">poultry shaft louse</name>
    <dbReference type="NCBI Taxonomy" id="328185"/>
    <lineage>
        <taxon>Eukaryota</taxon>
        <taxon>Metazoa</taxon>
        <taxon>Ecdysozoa</taxon>
        <taxon>Arthropoda</taxon>
        <taxon>Hexapoda</taxon>
        <taxon>Insecta</taxon>
        <taxon>Pterygota</taxon>
        <taxon>Neoptera</taxon>
        <taxon>Paraneoptera</taxon>
        <taxon>Psocodea</taxon>
        <taxon>Troctomorpha</taxon>
        <taxon>Phthiraptera</taxon>
        <taxon>Amblycera</taxon>
        <taxon>Menoponidae</taxon>
        <taxon>Menopon</taxon>
    </lineage>
</organism>
<feature type="transmembrane region" description="Helical" evidence="5">
    <location>
        <begin position="93"/>
        <end position="114"/>
    </location>
</feature>
<dbReference type="EMBL" id="JARGDH010000002">
    <property type="protein sequence ID" value="KAL0275184.1"/>
    <property type="molecule type" value="Genomic_DNA"/>
</dbReference>
<reference evidence="6" key="1">
    <citation type="journal article" date="2024" name="Gigascience">
        <title>Chromosome-level genome of the poultry shaft louse Menopon gallinae provides insight into the host-switching and adaptive evolution of parasitic lice.</title>
        <authorList>
            <person name="Xu Y."/>
            <person name="Ma L."/>
            <person name="Liu S."/>
            <person name="Liang Y."/>
            <person name="Liu Q."/>
            <person name="He Z."/>
            <person name="Tian L."/>
            <person name="Duan Y."/>
            <person name="Cai W."/>
            <person name="Li H."/>
            <person name="Song F."/>
        </authorList>
    </citation>
    <scope>NUCLEOTIDE SEQUENCE</scope>
    <source>
        <strain evidence="6">Cailab_2023a</strain>
    </source>
</reference>